<dbReference type="EMBL" id="QFFI01000011">
    <property type="protein sequence ID" value="PWG63356.1"/>
    <property type="molecule type" value="Genomic_DNA"/>
</dbReference>
<evidence type="ECO:0000313" key="2">
    <source>
        <dbReference type="Proteomes" id="UP000245474"/>
    </source>
</evidence>
<accession>A0A2U2N2D9</accession>
<dbReference type="RefSeq" id="WP_146205199.1">
    <property type="nucleotide sequence ID" value="NZ_CP086615.1"/>
</dbReference>
<comment type="caution">
    <text evidence="1">The sequence shown here is derived from an EMBL/GenBank/DDBJ whole genome shotgun (WGS) entry which is preliminary data.</text>
</comment>
<dbReference type="OrthoDB" id="581550at2"/>
<sequence length="168" mass="19060">MQVLKQLLANDRIQKVWNNAQIPVFCLLPGGADTCARRVLLVRLPPDAGTRVWLRAGRVRNPQWQPDAGAWRLPVSWLDSVIEQSLEDLGAAYFIHMYKPEQRCTHSCQTARRLECECSCLGAYHRIAWKELQTYGTTEGFKVPLVELAFACRKLVHLASGDRMAVNL</sequence>
<evidence type="ECO:0000313" key="1">
    <source>
        <dbReference type="EMBL" id="PWG63356.1"/>
    </source>
</evidence>
<reference evidence="1 2" key="1">
    <citation type="submission" date="2018-05" db="EMBL/GenBank/DDBJ databases">
        <title>Spiribacter halobius sp. nov., a moderately halophilic bacterium isolated from marine solar saltern.</title>
        <authorList>
            <person name="Zheng W.-S."/>
            <person name="Lu D.-C."/>
            <person name="Du Z.-J."/>
        </authorList>
    </citation>
    <scope>NUCLEOTIDE SEQUENCE [LARGE SCALE GENOMIC DNA]</scope>
    <source>
        <strain evidence="1 2">E85</strain>
    </source>
</reference>
<keyword evidence="2" id="KW-1185">Reference proteome</keyword>
<dbReference type="AlphaFoldDB" id="A0A2U2N2D9"/>
<dbReference type="Proteomes" id="UP000245474">
    <property type="component" value="Unassembled WGS sequence"/>
</dbReference>
<organism evidence="1 2">
    <name type="scientific">Sediminicurvatus halobius</name>
    <dbReference type="NCBI Taxonomy" id="2182432"/>
    <lineage>
        <taxon>Bacteria</taxon>
        <taxon>Pseudomonadati</taxon>
        <taxon>Pseudomonadota</taxon>
        <taxon>Gammaproteobacteria</taxon>
        <taxon>Chromatiales</taxon>
        <taxon>Ectothiorhodospiraceae</taxon>
        <taxon>Sediminicurvatus</taxon>
    </lineage>
</organism>
<protein>
    <submittedName>
        <fullName evidence="1">Uncharacterized protein</fullName>
    </submittedName>
</protein>
<name>A0A2U2N2D9_9GAMM</name>
<proteinExistence type="predicted"/>
<gene>
    <name evidence="1" type="ORF">DEM34_08590</name>
</gene>